<gene>
    <name evidence="1" type="ORF">MERR_LOCUS44986</name>
</gene>
<protein>
    <submittedName>
        <fullName evidence="1">Uncharacterized protein</fullName>
    </submittedName>
</protein>
<proteinExistence type="predicted"/>
<name>A0A6D2L9R2_9BRAS</name>
<comment type="caution">
    <text evidence="1">The sequence shown here is derived from an EMBL/GenBank/DDBJ whole genome shotgun (WGS) entry which is preliminary data.</text>
</comment>
<dbReference type="AlphaFoldDB" id="A0A6D2L9R2"/>
<reference evidence="1" key="1">
    <citation type="submission" date="2020-01" db="EMBL/GenBank/DDBJ databases">
        <authorList>
            <person name="Mishra B."/>
        </authorList>
    </citation>
    <scope>NUCLEOTIDE SEQUENCE [LARGE SCALE GENOMIC DNA]</scope>
</reference>
<organism evidence="1 2">
    <name type="scientific">Microthlaspi erraticum</name>
    <dbReference type="NCBI Taxonomy" id="1685480"/>
    <lineage>
        <taxon>Eukaryota</taxon>
        <taxon>Viridiplantae</taxon>
        <taxon>Streptophyta</taxon>
        <taxon>Embryophyta</taxon>
        <taxon>Tracheophyta</taxon>
        <taxon>Spermatophyta</taxon>
        <taxon>Magnoliopsida</taxon>
        <taxon>eudicotyledons</taxon>
        <taxon>Gunneridae</taxon>
        <taxon>Pentapetalae</taxon>
        <taxon>rosids</taxon>
        <taxon>malvids</taxon>
        <taxon>Brassicales</taxon>
        <taxon>Brassicaceae</taxon>
        <taxon>Coluteocarpeae</taxon>
        <taxon>Microthlaspi</taxon>
    </lineage>
</organism>
<evidence type="ECO:0000313" key="1">
    <source>
        <dbReference type="EMBL" id="CAA7057750.1"/>
    </source>
</evidence>
<sequence length="98" mass="11807">MSPYLNRIGRRFGILASGNFVDLRVMWERCDVRREKEATDKGSHRIPRDYETLFFDLRKSDFVIWRREIMIRDHEVHFGDIRTVYGNKVGDFSIRQIV</sequence>
<accession>A0A6D2L9R2</accession>
<dbReference type="EMBL" id="CACVBM020001706">
    <property type="protein sequence ID" value="CAA7057750.1"/>
    <property type="molecule type" value="Genomic_DNA"/>
</dbReference>
<evidence type="ECO:0000313" key="2">
    <source>
        <dbReference type="Proteomes" id="UP000467841"/>
    </source>
</evidence>
<keyword evidence="2" id="KW-1185">Reference proteome</keyword>
<dbReference type="Proteomes" id="UP000467841">
    <property type="component" value="Unassembled WGS sequence"/>
</dbReference>